<dbReference type="InterPro" id="IPR037523">
    <property type="entry name" value="VOC_core"/>
</dbReference>
<proteinExistence type="predicted"/>
<dbReference type="SUPFAM" id="SSF54593">
    <property type="entry name" value="Glyoxalase/Bleomycin resistance protein/Dihydroxybiphenyl dioxygenase"/>
    <property type="match status" value="1"/>
</dbReference>
<name>A0A4Z0AY68_9PSED</name>
<dbReference type="AlphaFoldDB" id="A0A4Z0AY68"/>
<organism evidence="2 3">
    <name type="scientific">Pseudomonas kairouanensis</name>
    <dbReference type="NCBI Taxonomy" id="2293832"/>
    <lineage>
        <taxon>Bacteria</taxon>
        <taxon>Pseudomonadati</taxon>
        <taxon>Pseudomonadota</taxon>
        <taxon>Gammaproteobacteria</taxon>
        <taxon>Pseudomonadales</taxon>
        <taxon>Pseudomonadaceae</taxon>
        <taxon>Pseudomonas</taxon>
    </lineage>
</organism>
<keyword evidence="3" id="KW-1185">Reference proteome</keyword>
<dbReference type="CDD" id="cd07264">
    <property type="entry name" value="VOC_like"/>
    <property type="match status" value="1"/>
</dbReference>
<accession>A0A4Z0AY68</accession>
<dbReference type="InterPro" id="IPR004360">
    <property type="entry name" value="Glyas_Fos-R_dOase_dom"/>
</dbReference>
<dbReference type="EMBL" id="QUZU01000005">
    <property type="protein sequence ID" value="TFY91054.1"/>
    <property type="molecule type" value="Genomic_DNA"/>
</dbReference>
<dbReference type="RefSeq" id="WP_135288364.1">
    <property type="nucleotide sequence ID" value="NZ_QUZU01000005.1"/>
</dbReference>
<protein>
    <submittedName>
        <fullName evidence="2">VOC family protein</fullName>
    </submittedName>
</protein>
<dbReference type="PANTHER" id="PTHR21366:SF22">
    <property type="entry name" value="VOC DOMAIN-CONTAINING PROTEIN"/>
    <property type="match status" value="1"/>
</dbReference>
<evidence type="ECO:0000259" key="1">
    <source>
        <dbReference type="PROSITE" id="PS51819"/>
    </source>
</evidence>
<gene>
    <name evidence="2" type="ORF">DYL59_06035</name>
</gene>
<dbReference type="InterPro" id="IPR050383">
    <property type="entry name" value="GlyoxalaseI/FosfomycinResist"/>
</dbReference>
<dbReference type="InterPro" id="IPR029068">
    <property type="entry name" value="Glyas_Bleomycin-R_OHBP_Dase"/>
</dbReference>
<evidence type="ECO:0000313" key="2">
    <source>
        <dbReference type="EMBL" id="TFY91054.1"/>
    </source>
</evidence>
<dbReference type="OrthoDB" id="9798430at2"/>
<feature type="domain" description="VOC" evidence="1">
    <location>
        <begin position="2"/>
        <end position="127"/>
    </location>
</feature>
<dbReference type="Proteomes" id="UP000297391">
    <property type="component" value="Unassembled WGS sequence"/>
</dbReference>
<dbReference type="PROSITE" id="PS51819">
    <property type="entry name" value="VOC"/>
    <property type="match status" value="1"/>
</dbReference>
<comment type="caution">
    <text evidence="2">The sequence shown here is derived from an EMBL/GenBank/DDBJ whole genome shotgun (WGS) entry which is preliminary data.</text>
</comment>
<reference evidence="2 3" key="1">
    <citation type="journal article" date="2019" name="Syst. Appl. Microbiol.">
        <title>New species of pathogenic Pseudomonas isolated from citrus in Tunisia: Proposal of Pseudomonas kairouanensis sp. nov. and Pseudomonas nabeulensis sp. nov.</title>
        <authorList>
            <person name="Oueslati M."/>
            <person name="Mulet M."/>
            <person name="Gomila M."/>
            <person name="Berge O."/>
            <person name="Hajlaoui M.R."/>
            <person name="Lalucat J."/>
            <person name="Sadfi-Zouaoui N."/>
            <person name="Garcia-Valdes E."/>
        </authorList>
    </citation>
    <scope>NUCLEOTIDE SEQUENCE [LARGE SCALE GENOMIC DNA]</scope>
    <source>
        <strain evidence="2 3">KC12</strain>
    </source>
</reference>
<dbReference type="Gene3D" id="3.10.180.10">
    <property type="entry name" value="2,3-Dihydroxybiphenyl 1,2-Dioxygenase, domain 1"/>
    <property type="match status" value="1"/>
</dbReference>
<sequence>MKFAYTILYVPDVAASLDFFEKAFGLSRRFLHDSGTYGELETGDTTLSFAAHELGEMNFKGGHVQAHASRQPLGMEVGFVTEDVLVAHAKALAHGATELAAPSAKPWGQVVSYVRCPDGTLVELCTPIQG</sequence>
<dbReference type="PANTHER" id="PTHR21366">
    <property type="entry name" value="GLYOXALASE FAMILY PROTEIN"/>
    <property type="match status" value="1"/>
</dbReference>
<evidence type="ECO:0000313" key="3">
    <source>
        <dbReference type="Proteomes" id="UP000297391"/>
    </source>
</evidence>
<dbReference type="Pfam" id="PF00903">
    <property type="entry name" value="Glyoxalase"/>
    <property type="match status" value="1"/>
</dbReference>